<sequence length="381" mass="43248">MQKELGVGIVGWGFIGKVHTYAYINLPLFYQPPPAKINLVGVCTAHEKTADAARKIAGFKFATTSYKDLLEREDIDIINCCTPNYLHKNILIDALKAGKHIYCDKPLALNLKEARDILKATEKSSSIHQMTFEYRFIPAIMRAKQLIREGFLGDVFSFRGCYLHSGYIDPSRPVSWRLDREKSGGGALFDLGSHILDLVRHLLGEYKSVFATSRIFIKERPLPDDLEKKKKVEVDDISILQVELENGGIGTIEVSRLATGANDELRIEIHGQKGAIYFNLMDPNWLWIYDTRDPGEPIGGFRGFKKIETVQRYPKPASLPGPKFSIGWMRYHIASQYDFVKKVVEGKKGNPSFYDGYKVQEVMEAAQISAREKRWVNLNEL</sequence>
<dbReference type="AlphaFoldDB" id="A0A7V0N030"/>
<name>A0A7V0N030_UNCAE</name>
<dbReference type="Pfam" id="PF01408">
    <property type="entry name" value="GFO_IDH_MocA"/>
    <property type="match status" value="1"/>
</dbReference>
<dbReference type="Gene3D" id="3.40.50.720">
    <property type="entry name" value="NAD(P)-binding Rossmann-like Domain"/>
    <property type="match status" value="1"/>
</dbReference>
<dbReference type="InterPro" id="IPR036291">
    <property type="entry name" value="NAD(P)-bd_dom_sf"/>
</dbReference>
<evidence type="ECO:0000256" key="1">
    <source>
        <dbReference type="ARBA" id="ARBA00023002"/>
    </source>
</evidence>
<comment type="caution">
    <text evidence="4">The sequence shown here is derived from an EMBL/GenBank/DDBJ whole genome shotgun (WGS) entry which is preliminary data.</text>
</comment>
<dbReference type="SUPFAM" id="SSF51735">
    <property type="entry name" value="NAD(P)-binding Rossmann-fold domains"/>
    <property type="match status" value="1"/>
</dbReference>
<feature type="domain" description="Gfo/Idh/MocA-like oxidoreductase N-terminal" evidence="2">
    <location>
        <begin position="6"/>
        <end position="130"/>
    </location>
</feature>
<accession>A0A7V0N030</accession>
<dbReference type="PANTHER" id="PTHR43818:SF11">
    <property type="entry name" value="BCDNA.GH03377"/>
    <property type="match status" value="1"/>
</dbReference>
<protein>
    <submittedName>
        <fullName evidence="4">Gfo/Idh/MocA family oxidoreductase</fullName>
    </submittedName>
</protein>
<proteinExistence type="predicted"/>
<dbReference type="PANTHER" id="PTHR43818">
    <property type="entry name" value="BCDNA.GH03377"/>
    <property type="match status" value="1"/>
</dbReference>
<dbReference type="SUPFAM" id="SSF55347">
    <property type="entry name" value="Glyceraldehyde-3-phosphate dehydrogenase-like, C-terminal domain"/>
    <property type="match status" value="1"/>
</dbReference>
<dbReference type="InterPro" id="IPR000683">
    <property type="entry name" value="Gfo/Idh/MocA-like_OxRdtase_N"/>
</dbReference>
<gene>
    <name evidence="4" type="ORF">ENG47_01320</name>
</gene>
<evidence type="ECO:0000259" key="2">
    <source>
        <dbReference type="Pfam" id="PF01408"/>
    </source>
</evidence>
<dbReference type="GO" id="GO:0016491">
    <property type="term" value="F:oxidoreductase activity"/>
    <property type="evidence" value="ECO:0007669"/>
    <property type="project" value="UniProtKB-KW"/>
</dbReference>
<evidence type="ECO:0000313" key="4">
    <source>
        <dbReference type="EMBL" id="HDN84382.1"/>
    </source>
</evidence>
<dbReference type="InterPro" id="IPR055170">
    <property type="entry name" value="GFO_IDH_MocA-like_dom"/>
</dbReference>
<reference evidence="4" key="1">
    <citation type="journal article" date="2020" name="mSystems">
        <title>Genome- and Community-Level Interaction Insights into Carbon Utilization and Element Cycling Functions of Hydrothermarchaeota in Hydrothermal Sediment.</title>
        <authorList>
            <person name="Zhou Z."/>
            <person name="Liu Y."/>
            <person name="Xu W."/>
            <person name="Pan J."/>
            <person name="Luo Z.H."/>
            <person name="Li M."/>
        </authorList>
    </citation>
    <scope>NUCLEOTIDE SEQUENCE [LARGE SCALE GENOMIC DNA]</scope>
    <source>
        <strain evidence="4">HyVt-219</strain>
    </source>
</reference>
<dbReference type="InterPro" id="IPR050463">
    <property type="entry name" value="Gfo/Idh/MocA_oxidrdct_glycsds"/>
</dbReference>
<dbReference type="Proteomes" id="UP000885660">
    <property type="component" value="Unassembled WGS sequence"/>
</dbReference>
<organism evidence="4">
    <name type="scientific">Aerophobetes bacterium</name>
    <dbReference type="NCBI Taxonomy" id="2030807"/>
    <lineage>
        <taxon>Bacteria</taxon>
        <taxon>Candidatus Aerophobota</taxon>
    </lineage>
</organism>
<evidence type="ECO:0000259" key="3">
    <source>
        <dbReference type="Pfam" id="PF22725"/>
    </source>
</evidence>
<dbReference type="Pfam" id="PF22725">
    <property type="entry name" value="GFO_IDH_MocA_C3"/>
    <property type="match status" value="1"/>
</dbReference>
<feature type="domain" description="GFO/IDH/MocA-like oxidoreductase" evidence="3">
    <location>
        <begin position="141"/>
        <end position="276"/>
    </location>
</feature>
<dbReference type="Gene3D" id="3.30.360.10">
    <property type="entry name" value="Dihydrodipicolinate Reductase, domain 2"/>
    <property type="match status" value="1"/>
</dbReference>
<dbReference type="EMBL" id="DRBC01000080">
    <property type="protein sequence ID" value="HDN84382.1"/>
    <property type="molecule type" value="Genomic_DNA"/>
</dbReference>
<keyword evidence="1" id="KW-0560">Oxidoreductase</keyword>
<dbReference type="GO" id="GO:0000166">
    <property type="term" value="F:nucleotide binding"/>
    <property type="evidence" value="ECO:0007669"/>
    <property type="project" value="InterPro"/>
</dbReference>